<dbReference type="EMBL" id="CP051682">
    <property type="protein sequence ID" value="QJD95168.1"/>
    <property type="molecule type" value="Genomic_DNA"/>
</dbReference>
<dbReference type="RefSeq" id="WP_169606185.1">
    <property type="nucleotide sequence ID" value="NZ_CP051682.1"/>
</dbReference>
<protein>
    <submittedName>
        <fullName evidence="1">Uncharacterized protein</fullName>
    </submittedName>
</protein>
<name>A0A7L5DY91_9SPHI</name>
<proteinExistence type="predicted"/>
<dbReference type="KEGG" id="mrob:HH214_04370"/>
<dbReference type="Proteomes" id="UP000503278">
    <property type="component" value="Chromosome"/>
</dbReference>
<evidence type="ECO:0000313" key="2">
    <source>
        <dbReference type="Proteomes" id="UP000503278"/>
    </source>
</evidence>
<keyword evidence="2" id="KW-1185">Reference proteome</keyword>
<dbReference type="AlphaFoldDB" id="A0A7L5DY91"/>
<gene>
    <name evidence="1" type="ORF">HH214_04370</name>
</gene>
<reference evidence="1 2" key="1">
    <citation type="submission" date="2020-04" db="EMBL/GenBank/DDBJ databases">
        <title>Genome sequencing of novel species.</title>
        <authorList>
            <person name="Heo J."/>
            <person name="Kim S.-J."/>
            <person name="Kim J.-S."/>
            <person name="Hong S.-B."/>
            <person name="Kwon S.-W."/>
        </authorList>
    </citation>
    <scope>NUCLEOTIDE SEQUENCE [LARGE SCALE GENOMIC DNA]</scope>
    <source>
        <strain evidence="1 2">F39-2</strain>
    </source>
</reference>
<evidence type="ECO:0000313" key="1">
    <source>
        <dbReference type="EMBL" id="QJD95168.1"/>
    </source>
</evidence>
<sequence length="61" mass="6526">MNSITLTPGVLAANTTRPPRAFKGITIIGGGKQYIEPQVGFKGIALWATMPGSAIKVKHYR</sequence>
<accession>A0A7L5DY91</accession>
<organism evidence="1 2">
    <name type="scientific">Mucilaginibacter robiniae</name>
    <dbReference type="NCBI Taxonomy" id="2728022"/>
    <lineage>
        <taxon>Bacteria</taxon>
        <taxon>Pseudomonadati</taxon>
        <taxon>Bacteroidota</taxon>
        <taxon>Sphingobacteriia</taxon>
        <taxon>Sphingobacteriales</taxon>
        <taxon>Sphingobacteriaceae</taxon>
        <taxon>Mucilaginibacter</taxon>
    </lineage>
</organism>